<feature type="non-terminal residue" evidence="1">
    <location>
        <position position="177"/>
    </location>
</feature>
<protein>
    <submittedName>
        <fullName evidence="1">Uncharacterized protein</fullName>
    </submittedName>
</protein>
<organism evidence="1 2">
    <name type="scientific">Auriscalpium vulgare</name>
    <dbReference type="NCBI Taxonomy" id="40419"/>
    <lineage>
        <taxon>Eukaryota</taxon>
        <taxon>Fungi</taxon>
        <taxon>Dikarya</taxon>
        <taxon>Basidiomycota</taxon>
        <taxon>Agaricomycotina</taxon>
        <taxon>Agaricomycetes</taxon>
        <taxon>Russulales</taxon>
        <taxon>Auriscalpiaceae</taxon>
        <taxon>Auriscalpium</taxon>
    </lineage>
</organism>
<evidence type="ECO:0000313" key="1">
    <source>
        <dbReference type="EMBL" id="KAI0037316.1"/>
    </source>
</evidence>
<feature type="non-terminal residue" evidence="1">
    <location>
        <position position="1"/>
    </location>
</feature>
<reference evidence="1" key="2">
    <citation type="journal article" date="2022" name="New Phytol.">
        <title>Evolutionary transition to the ectomycorrhizal habit in the genomes of a hyperdiverse lineage of mushroom-forming fungi.</title>
        <authorList>
            <person name="Looney B."/>
            <person name="Miyauchi S."/>
            <person name="Morin E."/>
            <person name="Drula E."/>
            <person name="Courty P.E."/>
            <person name="Kohler A."/>
            <person name="Kuo A."/>
            <person name="LaButti K."/>
            <person name="Pangilinan J."/>
            <person name="Lipzen A."/>
            <person name="Riley R."/>
            <person name="Andreopoulos W."/>
            <person name="He G."/>
            <person name="Johnson J."/>
            <person name="Nolan M."/>
            <person name="Tritt A."/>
            <person name="Barry K.W."/>
            <person name="Grigoriev I.V."/>
            <person name="Nagy L.G."/>
            <person name="Hibbett D."/>
            <person name="Henrissat B."/>
            <person name="Matheny P.B."/>
            <person name="Labbe J."/>
            <person name="Martin F.M."/>
        </authorList>
    </citation>
    <scope>NUCLEOTIDE SEQUENCE</scope>
    <source>
        <strain evidence="1">FP105234-sp</strain>
    </source>
</reference>
<gene>
    <name evidence="1" type="ORF">FA95DRAFT_1466964</name>
</gene>
<dbReference type="Proteomes" id="UP000814033">
    <property type="component" value="Unassembled WGS sequence"/>
</dbReference>
<comment type="caution">
    <text evidence="1">The sequence shown here is derived from an EMBL/GenBank/DDBJ whole genome shotgun (WGS) entry which is preliminary data.</text>
</comment>
<dbReference type="EMBL" id="MU277089">
    <property type="protein sequence ID" value="KAI0037316.1"/>
    <property type="molecule type" value="Genomic_DNA"/>
</dbReference>
<reference evidence="1" key="1">
    <citation type="submission" date="2021-02" db="EMBL/GenBank/DDBJ databases">
        <authorList>
            <consortium name="DOE Joint Genome Institute"/>
            <person name="Ahrendt S."/>
            <person name="Looney B.P."/>
            <person name="Miyauchi S."/>
            <person name="Morin E."/>
            <person name="Drula E."/>
            <person name="Courty P.E."/>
            <person name="Chicoki N."/>
            <person name="Fauchery L."/>
            <person name="Kohler A."/>
            <person name="Kuo A."/>
            <person name="Labutti K."/>
            <person name="Pangilinan J."/>
            <person name="Lipzen A."/>
            <person name="Riley R."/>
            <person name="Andreopoulos W."/>
            <person name="He G."/>
            <person name="Johnson J."/>
            <person name="Barry K.W."/>
            <person name="Grigoriev I.V."/>
            <person name="Nagy L."/>
            <person name="Hibbett D."/>
            <person name="Henrissat B."/>
            <person name="Matheny P.B."/>
            <person name="Labbe J."/>
            <person name="Martin F."/>
        </authorList>
    </citation>
    <scope>NUCLEOTIDE SEQUENCE</scope>
    <source>
        <strain evidence="1">FP105234-sp</strain>
    </source>
</reference>
<keyword evidence="2" id="KW-1185">Reference proteome</keyword>
<accession>A0ACB8QZK5</accession>
<sequence>SIPQYLQNAFDHLKTACPGDTWGQIVKGWSVMEAHLNVPANVQLSTKDRPTQVKFWTNRGRNVDKPPTVGKGKEFAALWRAWWIGMQPEQQGVTWPLARPTVVPTEGWDELLKGGNNGFVIILFTLSWWCGAAKTDAEQNEWASAIEDVEWVLTQLVALAGSKKHAASEQPPDERPE</sequence>
<evidence type="ECO:0000313" key="2">
    <source>
        <dbReference type="Proteomes" id="UP000814033"/>
    </source>
</evidence>
<name>A0ACB8QZK5_9AGAM</name>
<proteinExistence type="predicted"/>